<keyword evidence="4" id="KW-0503">Monooxygenase</keyword>
<gene>
    <name evidence="6" type="ORF">E4U02_05575</name>
</gene>
<protein>
    <submittedName>
        <fullName evidence="6">LLM class flavin-dependent oxidoreductase</fullName>
    </submittedName>
</protein>
<dbReference type="AlphaFoldDB" id="A0A4Y9FY78"/>
<proteinExistence type="predicted"/>
<evidence type="ECO:0000256" key="2">
    <source>
        <dbReference type="ARBA" id="ARBA00022643"/>
    </source>
</evidence>
<comment type="caution">
    <text evidence="6">The sequence shown here is derived from an EMBL/GenBank/DDBJ whole genome shotgun (WGS) entry which is preliminary data.</text>
</comment>
<accession>A0A4Y9FY78</accession>
<keyword evidence="3" id="KW-0560">Oxidoreductase</keyword>
<keyword evidence="7" id="KW-1185">Reference proteome</keyword>
<evidence type="ECO:0000256" key="1">
    <source>
        <dbReference type="ARBA" id="ARBA00022630"/>
    </source>
</evidence>
<evidence type="ECO:0000256" key="3">
    <source>
        <dbReference type="ARBA" id="ARBA00023002"/>
    </source>
</evidence>
<dbReference type="InterPro" id="IPR036661">
    <property type="entry name" value="Luciferase-like_sf"/>
</dbReference>
<evidence type="ECO:0000313" key="6">
    <source>
        <dbReference type="EMBL" id="TFU33517.1"/>
    </source>
</evidence>
<evidence type="ECO:0000313" key="7">
    <source>
        <dbReference type="Proteomes" id="UP000298358"/>
    </source>
</evidence>
<dbReference type="Gene3D" id="3.20.20.30">
    <property type="entry name" value="Luciferase-like domain"/>
    <property type="match status" value="1"/>
</dbReference>
<keyword evidence="1" id="KW-0285">Flavoprotein</keyword>
<dbReference type="GO" id="GO:0008726">
    <property type="term" value="F:alkanesulfonate monooxygenase activity"/>
    <property type="evidence" value="ECO:0007669"/>
    <property type="project" value="TreeGrafter"/>
</dbReference>
<evidence type="ECO:0000259" key="5">
    <source>
        <dbReference type="Pfam" id="PF00296"/>
    </source>
</evidence>
<dbReference type="SUPFAM" id="SSF51679">
    <property type="entry name" value="Bacterial luciferase-like"/>
    <property type="match status" value="1"/>
</dbReference>
<sequence>MREAYRGARYARSMKFSLWLPANLPWTDLRAAATHAAGATSGAANWRGLWLEDHFMDNTPEPNDGERGECLTQLTALAATVPDVRLGSLVLGNTYRHPAVVAKQAAAISDISDGRFVLGVGAGWQENEHRAFGLEFGDVPSRIRWFREALQVWTSLRDSARDGSGFADFDGERYRLEHASLNPKPHATLPILIGGKGEKVMPKLVARYADEWNMWSTPELFAQKNRIFTKALEDAGRESGSLWRTTQALVFFDDKARAADMAAKGRPAIGGSADELVELMGAYAEAGVDEFILPLTTIRDVAKLNDLGDRFLTEVAALIP</sequence>
<evidence type="ECO:0000256" key="4">
    <source>
        <dbReference type="ARBA" id="ARBA00023033"/>
    </source>
</evidence>
<reference evidence="6 7" key="1">
    <citation type="submission" date="2019-03" db="EMBL/GenBank/DDBJ databases">
        <title>Diversity of the mouse oral microbiome.</title>
        <authorList>
            <person name="Joseph S."/>
            <person name="Aduse-Opoku J."/>
            <person name="Curtis M."/>
            <person name="Wade W."/>
            <person name="Hashim A."/>
        </authorList>
    </citation>
    <scope>NUCLEOTIDE SEQUENCE [LARGE SCALE GENOMIC DNA]</scope>
    <source>
        <strain evidence="6 7">P1012</strain>
    </source>
</reference>
<dbReference type="PANTHER" id="PTHR42847:SF4">
    <property type="entry name" value="ALKANESULFONATE MONOOXYGENASE-RELATED"/>
    <property type="match status" value="1"/>
</dbReference>
<name>A0A4Y9FY78_9MICO</name>
<dbReference type="InterPro" id="IPR011251">
    <property type="entry name" value="Luciferase-like_dom"/>
</dbReference>
<dbReference type="PANTHER" id="PTHR42847">
    <property type="entry name" value="ALKANESULFONATE MONOOXYGENASE"/>
    <property type="match status" value="1"/>
</dbReference>
<dbReference type="GO" id="GO:0046306">
    <property type="term" value="P:alkanesulfonate catabolic process"/>
    <property type="evidence" value="ECO:0007669"/>
    <property type="project" value="TreeGrafter"/>
</dbReference>
<dbReference type="OrthoDB" id="9814695at2"/>
<organism evidence="6 7">
    <name type="scientific">Microbacterium paludicola</name>
    <dbReference type="NCBI Taxonomy" id="300019"/>
    <lineage>
        <taxon>Bacteria</taxon>
        <taxon>Bacillati</taxon>
        <taxon>Actinomycetota</taxon>
        <taxon>Actinomycetes</taxon>
        <taxon>Micrococcales</taxon>
        <taxon>Microbacteriaceae</taxon>
        <taxon>Microbacterium</taxon>
    </lineage>
</organism>
<dbReference type="EMBL" id="SPQB01000008">
    <property type="protein sequence ID" value="TFU33517.1"/>
    <property type="molecule type" value="Genomic_DNA"/>
</dbReference>
<dbReference type="InterPro" id="IPR050172">
    <property type="entry name" value="SsuD_RutA_monooxygenase"/>
</dbReference>
<dbReference type="Pfam" id="PF00296">
    <property type="entry name" value="Bac_luciferase"/>
    <property type="match status" value="1"/>
</dbReference>
<feature type="domain" description="Luciferase-like" evidence="5">
    <location>
        <begin position="48"/>
        <end position="270"/>
    </location>
</feature>
<dbReference type="Proteomes" id="UP000298358">
    <property type="component" value="Unassembled WGS sequence"/>
</dbReference>
<keyword evidence="2" id="KW-0288">FMN</keyword>